<dbReference type="GO" id="GO:0005634">
    <property type="term" value="C:nucleus"/>
    <property type="evidence" value="ECO:0007669"/>
    <property type="project" value="UniProtKB-SubCell"/>
</dbReference>
<gene>
    <name evidence="8" type="ORF">Tsubulata_034504</name>
</gene>
<organism evidence="8 9">
    <name type="scientific">Turnera subulata</name>
    <dbReference type="NCBI Taxonomy" id="218843"/>
    <lineage>
        <taxon>Eukaryota</taxon>
        <taxon>Viridiplantae</taxon>
        <taxon>Streptophyta</taxon>
        <taxon>Embryophyta</taxon>
        <taxon>Tracheophyta</taxon>
        <taxon>Spermatophyta</taxon>
        <taxon>Magnoliopsida</taxon>
        <taxon>eudicotyledons</taxon>
        <taxon>Gunneridae</taxon>
        <taxon>Pentapetalae</taxon>
        <taxon>rosids</taxon>
        <taxon>fabids</taxon>
        <taxon>Malpighiales</taxon>
        <taxon>Passifloraceae</taxon>
        <taxon>Turnera</taxon>
    </lineage>
</organism>
<evidence type="ECO:0000256" key="5">
    <source>
        <dbReference type="PROSITE-ProRule" id="PRU00325"/>
    </source>
</evidence>
<dbReference type="GO" id="GO:0008270">
    <property type="term" value="F:zinc ion binding"/>
    <property type="evidence" value="ECO:0007669"/>
    <property type="project" value="UniProtKB-UniRule"/>
</dbReference>
<dbReference type="Pfam" id="PF04434">
    <property type="entry name" value="SWIM"/>
    <property type="match status" value="1"/>
</dbReference>
<keyword evidence="4 6" id="KW-0862">Zinc</keyword>
<name>A0A9Q0JMK2_9ROSI</name>
<protein>
    <recommendedName>
        <fullName evidence="6">Protein FAR1-RELATED SEQUENCE</fullName>
    </recommendedName>
</protein>
<dbReference type="AlphaFoldDB" id="A0A9Q0JMK2"/>
<evidence type="ECO:0000313" key="8">
    <source>
        <dbReference type="EMBL" id="KAJ4846180.1"/>
    </source>
</evidence>
<dbReference type="Proteomes" id="UP001141552">
    <property type="component" value="Unassembled WGS sequence"/>
</dbReference>
<dbReference type="EMBL" id="JAKUCV010001488">
    <property type="protein sequence ID" value="KAJ4846180.1"/>
    <property type="molecule type" value="Genomic_DNA"/>
</dbReference>
<keyword evidence="2 6" id="KW-0479">Metal-binding</keyword>
<dbReference type="PANTHER" id="PTHR31669">
    <property type="entry name" value="PROTEIN FAR1-RELATED SEQUENCE 10-RELATED"/>
    <property type="match status" value="1"/>
</dbReference>
<comment type="similarity">
    <text evidence="1 6">Belongs to the FHY3/FAR1 family.</text>
</comment>
<evidence type="ECO:0000256" key="1">
    <source>
        <dbReference type="ARBA" id="ARBA00005889"/>
    </source>
</evidence>
<feature type="domain" description="SWIM-type" evidence="7">
    <location>
        <begin position="23"/>
        <end position="59"/>
    </location>
</feature>
<dbReference type="InterPro" id="IPR031052">
    <property type="entry name" value="FHY3/FAR1"/>
</dbReference>
<keyword evidence="6" id="KW-0539">Nucleus</keyword>
<dbReference type="GO" id="GO:0006355">
    <property type="term" value="P:regulation of DNA-templated transcription"/>
    <property type="evidence" value="ECO:0007669"/>
    <property type="project" value="UniProtKB-UniRule"/>
</dbReference>
<sequence>MSEVVVDKVISDSLQIYTLRNHHVVTFNTKDIYVSCSCRKFETMGYLCSHALRVLHTDLVFSFIPGQYMLKRWTKAAKQGLGFESHSHESDTTLVTPAVARLSSLMRRSFAVMNLASQDGNRTNEVHAILNDLEQKWNMAENEVDEDSTNIQTDSITNSNGLILDPKTRWPKGKKNIRLKPSYEKKKVSKRKVSHQLDTMTVGPTSLVEFQAQHSLRDEVVLSQ</sequence>
<dbReference type="PROSITE" id="PS50966">
    <property type="entry name" value="ZF_SWIM"/>
    <property type="match status" value="1"/>
</dbReference>
<evidence type="ECO:0000256" key="6">
    <source>
        <dbReference type="RuleBase" id="RU367018"/>
    </source>
</evidence>
<evidence type="ECO:0000256" key="3">
    <source>
        <dbReference type="ARBA" id="ARBA00022771"/>
    </source>
</evidence>
<reference evidence="8" key="2">
    <citation type="journal article" date="2023" name="Plants (Basel)">
        <title>Annotation of the Turnera subulata (Passifloraceae) Draft Genome Reveals the S-Locus Evolved after the Divergence of Turneroideae from Passifloroideae in a Stepwise Manner.</title>
        <authorList>
            <person name="Henning P.M."/>
            <person name="Roalson E.H."/>
            <person name="Mir W."/>
            <person name="McCubbin A.G."/>
            <person name="Shore J.S."/>
        </authorList>
    </citation>
    <scope>NUCLEOTIDE SEQUENCE</scope>
    <source>
        <strain evidence="8">F60SS</strain>
    </source>
</reference>
<evidence type="ECO:0000256" key="2">
    <source>
        <dbReference type="ARBA" id="ARBA00022723"/>
    </source>
</evidence>
<dbReference type="InterPro" id="IPR007527">
    <property type="entry name" value="Znf_SWIM"/>
</dbReference>
<comment type="subcellular location">
    <subcellularLocation>
        <location evidence="6">Nucleus</location>
    </subcellularLocation>
</comment>
<keyword evidence="9" id="KW-1185">Reference proteome</keyword>
<evidence type="ECO:0000313" key="9">
    <source>
        <dbReference type="Proteomes" id="UP001141552"/>
    </source>
</evidence>
<evidence type="ECO:0000256" key="4">
    <source>
        <dbReference type="ARBA" id="ARBA00022833"/>
    </source>
</evidence>
<dbReference type="OrthoDB" id="2402896at2759"/>
<proteinExistence type="inferred from homology"/>
<comment type="function">
    <text evidence="6">Putative transcription activator involved in regulating light control of development.</text>
</comment>
<accession>A0A9Q0JMK2</accession>
<dbReference type="InterPro" id="IPR006564">
    <property type="entry name" value="Znf_PMZ"/>
</dbReference>
<comment type="caution">
    <text evidence="8">The sequence shown here is derived from an EMBL/GenBank/DDBJ whole genome shotgun (WGS) entry which is preliminary data.</text>
</comment>
<keyword evidence="3 5" id="KW-0863">Zinc-finger</keyword>
<dbReference type="PANTHER" id="PTHR31669:SF282">
    <property type="entry name" value="PROTEIN FAR1-RELATED SEQUENCE"/>
    <property type="match status" value="1"/>
</dbReference>
<dbReference type="SMART" id="SM00575">
    <property type="entry name" value="ZnF_PMZ"/>
    <property type="match status" value="1"/>
</dbReference>
<evidence type="ECO:0000259" key="7">
    <source>
        <dbReference type="PROSITE" id="PS50966"/>
    </source>
</evidence>
<reference evidence="8" key="1">
    <citation type="submission" date="2022-02" db="EMBL/GenBank/DDBJ databases">
        <authorList>
            <person name="Henning P.M."/>
            <person name="McCubbin A.G."/>
            <person name="Shore J.S."/>
        </authorList>
    </citation>
    <scope>NUCLEOTIDE SEQUENCE</scope>
    <source>
        <strain evidence="8">F60SS</strain>
        <tissue evidence="8">Leaves</tissue>
    </source>
</reference>